<dbReference type="Gene3D" id="2.40.50.90">
    <property type="match status" value="1"/>
</dbReference>
<dbReference type="InterPro" id="IPR035437">
    <property type="entry name" value="SNase_OB-fold_sf"/>
</dbReference>
<evidence type="ECO:0000259" key="5">
    <source>
        <dbReference type="PROSITE" id="PS50830"/>
    </source>
</evidence>
<feature type="chain" id="PRO_5009581404" description="TNase-like domain-containing protein" evidence="4">
    <location>
        <begin position="23"/>
        <end position="161"/>
    </location>
</feature>
<feature type="signal peptide" evidence="4">
    <location>
        <begin position="1"/>
        <end position="22"/>
    </location>
</feature>
<evidence type="ECO:0000256" key="3">
    <source>
        <dbReference type="ARBA" id="ARBA00022801"/>
    </source>
</evidence>
<proteinExistence type="predicted"/>
<accession>A0A1G1XU76</accession>
<dbReference type="SUPFAM" id="SSF50199">
    <property type="entry name" value="Staphylococcal nuclease"/>
    <property type="match status" value="1"/>
</dbReference>
<dbReference type="PROSITE" id="PS50830">
    <property type="entry name" value="TNASE_3"/>
    <property type="match status" value="1"/>
</dbReference>
<sequence length="161" mass="18386">MKKWILVCLVSFLILLYGQSPAQGPAGILVVRIIDGDTIVIASGQKVRLLGVDTPELHHPNKKVECFAEEAKKFTESQVLNKPVKLTSEGPKQDKYGRLLAWVWYGEDFKKLLNAEIIREGYGFSFRKYPTSKLKEFNELERIAREKQKGLWHPDACNGQR</sequence>
<evidence type="ECO:0000256" key="1">
    <source>
        <dbReference type="ARBA" id="ARBA00022722"/>
    </source>
</evidence>
<feature type="domain" description="TNase-like" evidence="5">
    <location>
        <begin position="24"/>
        <end position="154"/>
    </location>
</feature>
<dbReference type="PANTHER" id="PTHR12302:SF3">
    <property type="entry name" value="SERINE_THREONINE-PROTEIN KINASE 31"/>
    <property type="match status" value="1"/>
</dbReference>
<dbReference type="PROSITE" id="PS01284">
    <property type="entry name" value="TNASE_2"/>
    <property type="match status" value="1"/>
</dbReference>
<dbReference type="PANTHER" id="PTHR12302">
    <property type="entry name" value="EBNA2 BINDING PROTEIN P100"/>
    <property type="match status" value="1"/>
</dbReference>
<evidence type="ECO:0000256" key="2">
    <source>
        <dbReference type="ARBA" id="ARBA00022759"/>
    </source>
</evidence>
<evidence type="ECO:0000313" key="6">
    <source>
        <dbReference type="EMBL" id="OGY42847.1"/>
    </source>
</evidence>
<dbReference type="InterPro" id="IPR016071">
    <property type="entry name" value="Staphylococal_nuclease_OB-fold"/>
</dbReference>
<keyword evidence="1" id="KW-0540">Nuclease</keyword>
<evidence type="ECO:0000313" key="7">
    <source>
        <dbReference type="Proteomes" id="UP000176260"/>
    </source>
</evidence>
<organism evidence="6 7">
    <name type="scientific">Candidatus Buchananbacteria bacterium RBG_13_39_9</name>
    <dbReference type="NCBI Taxonomy" id="1797531"/>
    <lineage>
        <taxon>Bacteria</taxon>
        <taxon>Candidatus Buchananiibacteriota</taxon>
    </lineage>
</organism>
<dbReference type="GO" id="GO:0004519">
    <property type="term" value="F:endonuclease activity"/>
    <property type="evidence" value="ECO:0007669"/>
    <property type="project" value="UniProtKB-KW"/>
</dbReference>
<gene>
    <name evidence="6" type="ORF">A2Y67_00065</name>
</gene>
<keyword evidence="2" id="KW-0255">Endonuclease</keyword>
<keyword evidence="3" id="KW-0378">Hydrolase</keyword>
<name>A0A1G1XU76_9BACT</name>
<dbReference type="SMART" id="SM00318">
    <property type="entry name" value="SNc"/>
    <property type="match status" value="1"/>
</dbReference>
<dbReference type="GO" id="GO:0016787">
    <property type="term" value="F:hydrolase activity"/>
    <property type="evidence" value="ECO:0007669"/>
    <property type="project" value="UniProtKB-KW"/>
</dbReference>
<dbReference type="AlphaFoldDB" id="A0A1G1XU76"/>
<protein>
    <recommendedName>
        <fullName evidence="5">TNase-like domain-containing protein</fullName>
    </recommendedName>
</protein>
<dbReference type="GO" id="GO:0003676">
    <property type="term" value="F:nucleic acid binding"/>
    <property type="evidence" value="ECO:0007669"/>
    <property type="project" value="InterPro"/>
</dbReference>
<dbReference type="EMBL" id="MHIA01000005">
    <property type="protein sequence ID" value="OGY42847.1"/>
    <property type="molecule type" value="Genomic_DNA"/>
</dbReference>
<dbReference type="Proteomes" id="UP000176260">
    <property type="component" value="Unassembled WGS sequence"/>
</dbReference>
<comment type="caution">
    <text evidence="6">The sequence shown here is derived from an EMBL/GenBank/DDBJ whole genome shotgun (WGS) entry which is preliminary data.</text>
</comment>
<dbReference type="Pfam" id="PF00565">
    <property type="entry name" value="SNase"/>
    <property type="match status" value="1"/>
</dbReference>
<keyword evidence="4" id="KW-0732">Signal</keyword>
<evidence type="ECO:0000256" key="4">
    <source>
        <dbReference type="SAM" id="SignalP"/>
    </source>
</evidence>
<reference evidence="6 7" key="1">
    <citation type="journal article" date="2016" name="Nat. Commun.">
        <title>Thousands of microbial genomes shed light on interconnected biogeochemical processes in an aquifer system.</title>
        <authorList>
            <person name="Anantharaman K."/>
            <person name="Brown C.T."/>
            <person name="Hug L.A."/>
            <person name="Sharon I."/>
            <person name="Castelle C.J."/>
            <person name="Probst A.J."/>
            <person name="Thomas B.C."/>
            <person name="Singh A."/>
            <person name="Wilkins M.J."/>
            <person name="Karaoz U."/>
            <person name="Brodie E.L."/>
            <person name="Williams K.H."/>
            <person name="Hubbard S.S."/>
            <person name="Banfield J.F."/>
        </authorList>
    </citation>
    <scope>NUCLEOTIDE SEQUENCE [LARGE SCALE GENOMIC DNA]</scope>
</reference>
<dbReference type="InterPro" id="IPR002071">
    <property type="entry name" value="Thermonucl_AS"/>
</dbReference>